<protein>
    <submittedName>
        <fullName evidence="1">Uncharacterized protein</fullName>
    </submittedName>
</protein>
<accession>A0A364Y0A9</accession>
<dbReference type="AlphaFoldDB" id="A0A364Y0A9"/>
<evidence type="ECO:0000313" key="1">
    <source>
        <dbReference type="EMBL" id="RAW00085.1"/>
    </source>
</evidence>
<name>A0A364Y0A9_9BACT</name>
<sequence>MKFFNSKQGTTTMKTVYYKGKSYTYKVMGDVKDERQFSLYNNDGLLMHFVAERDLDKRPSLLSNIVSLYYKTIMEEQPSMF</sequence>
<organism evidence="1 2">
    <name type="scientific">Pseudochryseolinea flava</name>
    <dbReference type="NCBI Taxonomy" id="2059302"/>
    <lineage>
        <taxon>Bacteria</taxon>
        <taxon>Pseudomonadati</taxon>
        <taxon>Bacteroidota</taxon>
        <taxon>Cytophagia</taxon>
        <taxon>Cytophagales</taxon>
        <taxon>Fulvivirgaceae</taxon>
        <taxon>Pseudochryseolinea</taxon>
    </lineage>
</organism>
<evidence type="ECO:0000313" key="2">
    <source>
        <dbReference type="Proteomes" id="UP000251889"/>
    </source>
</evidence>
<proteinExistence type="predicted"/>
<dbReference type="EMBL" id="QMFY01000008">
    <property type="protein sequence ID" value="RAW00085.1"/>
    <property type="molecule type" value="Genomic_DNA"/>
</dbReference>
<comment type="caution">
    <text evidence="1">The sequence shown here is derived from an EMBL/GenBank/DDBJ whole genome shotgun (WGS) entry which is preliminary data.</text>
</comment>
<reference evidence="1 2" key="1">
    <citation type="submission" date="2018-06" db="EMBL/GenBank/DDBJ databases">
        <title>Chryseolinea flavus sp. nov., a member of the phylum Bacteroidetes isolated from soil.</title>
        <authorList>
            <person name="Li Y."/>
            <person name="Wang J."/>
        </authorList>
    </citation>
    <scope>NUCLEOTIDE SEQUENCE [LARGE SCALE GENOMIC DNA]</scope>
    <source>
        <strain evidence="1 2">SDU1-6</strain>
    </source>
</reference>
<keyword evidence="2" id="KW-1185">Reference proteome</keyword>
<dbReference type="Proteomes" id="UP000251889">
    <property type="component" value="Unassembled WGS sequence"/>
</dbReference>
<gene>
    <name evidence="1" type="ORF">DQQ10_16175</name>
</gene>